<evidence type="ECO:0000313" key="1">
    <source>
        <dbReference type="EMBL" id="TFK16339.1"/>
    </source>
</evidence>
<name>A0A5C3K8D4_COPMA</name>
<gene>
    <name evidence="1" type="ORF">FA15DRAFT_552810</name>
</gene>
<dbReference type="GO" id="GO:0003676">
    <property type="term" value="F:nucleic acid binding"/>
    <property type="evidence" value="ECO:0007669"/>
    <property type="project" value="InterPro"/>
</dbReference>
<protein>
    <submittedName>
        <fullName evidence="1">Uncharacterized protein</fullName>
    </submittedName>
</protein>
<dbReference type="EMBL" id="ML210940">
    <property type="protein sequence ID" value="TFK16339.1"/>
    <property type="molecule type" value="Genomic_DNA"/>
</dbReference>
<accession>A0A5C3K8D4</accession>
<dbReference type="Gene3D" id="3.30.420.10">
    <property type="entry name" value="Ribonuclease H-like superfamily/Ribonuclease H"/>
    <property type="match status" value="1"/>
</dbReference>
<dbReference type="OrthoDB" id="446925at2759"/>
<dbReference type="STRING" id="230819.A0A5C3K8D4"/>
<dbReference type="Proteomes" id="UP000307440">
    <property type="component" value="Unassembled WGS sequence"/>
</dbReference>
<evidence type="ECO:0000313" key="2">
    <source>
        <dbReference type="Proteomes" id="UP000307440"/>
    </source>
</evidence>
<proteinExistence type="predicted"/>
<reference evidence="1 2" key="1">
    <citation type="journal article" date="2019" name="Nat. Ecol. Evol.">
        <title>Megaphylogeny resolves global patterns of mushroom evolution.</title>
        <authorList>
            <person name="Varga T."/>
            <person name="Krizsan K."/>
            <person name="Foldi C."/>
            <person name="Dima B."/>
            <person name="Sanchez-Garcia M."/>
            <person name="Sanchez-Ramirez S."/>
            <person name="Szollosi G.J."/>
            <person name="Szarkandi J.G."/>
            <person name="Papp V."/>
            <person name="Albert L."/>
            <person name="Andreopoulos W."/>
            <person name="Angelini C."/>
            <person name="Antonin V."/>
            <person name="Barry K.W."/>
            <person name="Bougher N.L."/>
            <person name="Buchanan P."/>
            <person name="Buyck B."/>
            <person name="Bense V."/>
            <person name="Catcheside P."/>
            <person name="Chovatia M."/>
            <person name="Cooper J."/>
            <person name="Damon W."/>
            <person name="Desjardin D."/>
            <person name="Finy P."/>
            <person name="Geml J."/>
            <person name="Haridas S."/>
            <person name="Hughes K."/>
            <person name="Justo A."/>
            <person name="Karasinski D."/>
            <person name="Kautmanova I."/>
            <person name="Kiss B."/>
            <person name="Kocsube S."/>
            <person name="Kotiranta H."/>
            <person name="LaButti K.M."/>
            <person name="Lechner B.E."/>
            <person name="Liimatainen K."/>
            <person name="Lipzen A."/>
            <person name="Lukacs Z."/>
            <person name="Mihaltcheva S."/>
            <person name="Morgado L.N."/>
            <person name="Niskanen T."/>
            <person name="Noordeloos M.E."/>
            <person name="Ohm R.A."/>
            <person name="Ortiz-Santana B."/>
            <person name="Ovrebo C."/>
            <person name="Racz N."/>
            <person name="Riley R."/>
            <person name="Savchenko A."/>
            <person name="Shiryaev A."/>
            <person name="Soop K."/>
            <person name="Spirin V."/>
            <person name="Szebenyi C."/>
            <person name="Tomsovsky M."/>
            <person name="Tulloss R.E."/>
            <person name="Uehling J."/>
            <person name="Grigoriev I.V."/>
            <person name="Vagvolgyi C."/>
            <person name="Papp T."/>
            <person name="Martin F.M."/>
            <person name="Miettinen O."/>
            <person name="Hibbett D.S."/>
            <person name="Nagy L.G."/>
        </authorList>
    </citation>
    <scope>NUCLEOTIDE SEQUENCE [LARGE SCALE GENOMIC DNA]</scope>
    <source>
        <strain evidence="1 2">CBS 121175</strain>
    </source>
</reference>
<dbReference type="InterPro" id="IPR036397">
    <property type="entry name" value="RNaseH_sf"/>
</dbReference>
<keyword evidence="2" id="KW-1185">Reference proteome</keyword>
<organism evidence="1 2">
    <name type="scientific">Coprinopsis marcescibilis</name>
    <name type="common">Agaric fungus</name>
    <name type="synonym">Psathyrella marcescibilis</name>
    <dbReference type="NCBI Taxonomy" id="230819"/>
    <lineage>
        <taxon>Eukaryota</taxon>
        <taxon>Fungi</taxon>
        <taxon>Dikarya</taxon>
        <taxon>Basidiomycota</taxon>
        <taxon>Agaricomycotina</taxon>
        <taxon>Agaricomycetes</taxon>
        <taxon>Agaricomycetidae</taxon>
        <taxon>Agaricales</taxon>
        <taxon>Agaricineae</taxon>
        <taxon>Psathyrellaceae</taxon>
        <taxon>Coprinopsis</taxon>
    </lineage>
</organism>
<feature type="non-terminal residue" evidence="1">
    <location>
        <position position="1"/>
    </location>
</feature>
<dbReference type="AlphaFoldDB" id="A0A5C3K8D4"/>
<sequence length="71" mass="8064">LVERRHFDVREALVKAADGVESKWSRFASSVLWAERTAIQRSTGYSPYYIAHGVEPLFPFDLAEATWIAPP</sequence>
<feature type="non-terminal residue" evidence="1">
    <location>
        <position position="71"/>
    </location>
</feature>